<feature type="region of interest" description="Disordered" evidence="5">
    <location>
        <begin position="635"/>
        <end position="715"/>
    </location>
</feature>
<feature type="compositionally biased region" description="Polar residues" evidence="5">
    <location>
        <begin position="702"/>
        <end position="713"/>
    </location>
</feature>
<dbReference type="InterPro" id="IPR050989">
    <property type="entry name" value="Rap1_Ran_GAP"/>
</dbReference>
<dbReference type="Proteomes" id="UP000005239">
    <property type="component" value="Unassembled WGS sequence"/>
</dbReference>
<dbReference type="GO" id="GO:0005737">
    <property type="term" value="C:cytoplasm"/>
    <property type="evidence" value="ECO:0000318"/>
    <property type="project" value="GO_Central"/>
</dbReference>
<feature type="compositionally biased region" description="Polar residues" evidence="5">
    <location>
        <begin position="760"/>
        <end position="769"/>
    </location>
</feature>
<reference evidence="6" key="2">
    <citation type="submission" date="2022-06" db="UniProtKB">
        <authorList>
            <consortium name="EnsemblMetazoa"/>
        </authorList>
    </citation>
    <scope>IDENTIFICATION</scope>
    <source>
        <strain evidence="6">PS312</strain>
    </source>
</reference>
<name>A0A2A6B8J7_PRIPA</name>
<dbReference type="SUPFAM" id="SSF111347">
    <property type="entry name" value="Rap/Ran-GAP"/>
    <property type="match status" value="1"/>
</dbReference>
<accession>A0A8R1Y8Y2</accession>
<evidence type="ECO:0000256" key="3">
    <source>
        <dbReference type="ARBA" id="ARBA00023054"/>
    </source>
</evidence>
<proteinExistence type="predicted"/>
<evidence type="ECO:0000256" key="2">
    <source>
        <dbReference type="ARBA" id="ARBA00022553"/>
    </source>
</evidence>
<dbReference type="EnsemblMetazoa" id="PPA07385.1">
    <property type="protein sequence ID" value="PPA07385.1"/>
    <property type="gene ID" value="WBGene00096939"/>
</dbReference>
<feature type="region of interest" description="Disordered" evidence="5">
    <location>
        <begin position="736"/>
        <end position="769"/>
    </location>
</feature>
<dbReference type="GO" id="GO:0005096">
    <property type="term" value="F:GTPase activator activity"/>
    <property type="evidence" value="ECO:0000318"/>
    <property type="project" value="GO_Central"/>
</dbReference>
<keyword evidence="2" id="KW-0597">Phosphoprotein</keyword>
<reference evidence="7" key="1">
    <citation type="journal article" date="2008" name="Nat. Genet.">
        <title>The Pristionchus pacificus genome provides a unique perspective on nematode lifestyle and parasitism.</title>
        <authorList>
            <person name="Dieterich C."/>
            <person name="Clifton S.W."/>
            <person name="Schuster L.N."/>
            <person name="Chinwalla A."/>
            <person name="Delehaunty K."/>
            <person name="Dinkelacker I."/>
            <person name="Fulton L."/>
            <person name="Fulton R."/>
            <person name="Godfrey J."/>
            <person name="Minx P."/>
            <person name="Mitreva M."/>
            <person name="Roeseler W."/>
            <person name="Tian H."/>
            <person name="Witte H."/>
            <person name="Yang S.P."/>
            <person name="Wilson R.K."/>
            <person name="Sommer R.J."/>
        </authorList>
    </citation>
    <scope>NUCLEOTIDE SEQUENCE [LARGE SCALE GENOMIC DNA]</scope>
    <source>
        <strain evidence="7">PS312</strain>
    </source>
</reference>
<evidence type="ECO:0000256" key="5">
    <source>
        <dbReference type="SAM" id="MobiDB-lite"/>
    </source>
</evidence>
<gene>
    <name evidence="6" type="primary">WBGene00096939</name>
</gene>
<keyword evidence="1" id="KW-0343">GTPase activation</keyword>
<accession>A0A2A6B8J7</accession>
<keyword evidence="3 4" id="KW-0175">Coiled coil</keyword>
<dbReference type="Pfam" id="PF02145">
    <property type="entry name" value="Rap_GAP"/>
    <property type="match status" value="1"/>
</dbReference>
<dbReference type="PROSITE" id="PS50085">
    <property type="entry name" value="RAPGAP"/>
    <property type="match status" value="1"/>
</dbReference>
<dbReference type="InterPro" id="IPR035974">
    <property type="entry name" value="Rap/Ran-GAP_sf"/>
</dbReference>
<sequence length="876" mass="95901">MESPRARPRWSISHPHPHPHDDTLDRVHFEADATASASLAPCVEKRYGRRSAPGAPSAPATRLAVVGGGLSARAQSLDCLSAGKREMAEFLASPSLSHPVSSRMGTISEEPREISASCVNLSEEDAFKVRAAAKLVQALDNMADATTQSRSPDAKASRKMSRSALDLFGLGWLRRKESSEVSSPILISSTASTLSLRDLPGEGGSVSGSLTKRSDSVATREIITELLSRSTGPYPQIVLPSSGFWMDGVSLSGQHLDEPPPEAECTLHNNSCARFKLETDDTSHCYRRHFFGREHHDFYALDANLGPLILSVRTEVISSQTHFRIMLRTRQGTVHEIVPSGALGDRPSASRMARLLCDEVTTDKFHPVAFPGGSELIVQYDEHVLTNTYKFGVVYQRNGQVTEEEMFGNARGSDAFEEFLSVIGEKVQLKGFQGYRGGLDTVHGQTGAETVYTEFRGREVVFHVSTMLPYTVGDTQQLQRKRHIGNDIVAIVFQEANTPFSPDIIASNFLHAYIVVQPIEPGTENVRYRVAVTARDDVPFFGPTLPTPSIFRKGQEFRNFLLTKLVNAENAAYKSQKFGKLAERTRASLLEQLYQNLKERAEFYGLSILETTEATGGSTTSLSLFTTVKKAFGATRTRSVSQDQAPTPTPQPIRAISMTTPSRTHIVHKRSAASEKSSSSTSSGTGSLRQSPNEECEHHTCTAATSPTGSSSHALPLTHKNVKSLQSGTISRNLDWDLSSIENEEGDEDGSERNHDSDTGMESMSSDNHPANRLSCSFCADDAMSTSGGDVKRLETLVADVDRLQGEKAELLKQNVSCKTDIKRLKDRQCSLADELDRANEEILRLRKLIKSRASSDASQTTTPVVHRTSLTINSQ</sequence>
<evidence type="ECO:0000313" key="6">
    <source>
        <dbReference type="EnsemblMetazoa" id="PPA07385.1"/>
    </source>
</evidence>
<protein>
    <submittedName>
        <fullName evidence="6">Rap-GAP domain-containing protein</fullName>
    </submittedName>
</protein>
<feature type="region of interest" description="Disordered" evidence="5">
    <location>
        <begin position="853"/>
        <end position="876"/>
    </location>
</feature>
<dbReference type="GO" id="GO:0051056">
    <property type="term" value="P:regulation of small GTPase mediated signal transduction"/>
    <property type="evidence" value="ECO:0007669"/>
    <property type="project" value="InterPro"/>
</dbReference>
<dbReference type="Pfam" id="PF21022">
    <property type="entry name" value="Rap-GAP_dimer"/>
    <property type="match status" value="1"/>
</dbReference>
<feature type="coiled-coil region" evidence="4">
    <location>
        <begin position="794"/>
        <end position="828"/>
    </location>
</feature>
<feature type="compositionally biased region" description="Polar residues" evidence="5">
    <location>
        <begin position="636"/>
        <end position="646"/>
    </location>
</feature>
<dbReference type="OrthoDB" id="2499658at2759"/>
<dbReference type="AlphaFoldDB" id="A0A2A6B8J7"/>
<evidence type="ECO:0000256" key="1">
    <source>
        <dbReference type="ARBA" id="ARBA00022468"/>
    </source>
</evidence>
<evidence type="ECO:0000256" key="4">
    <source>
        <dbReference type="SAM" id="Coils"/>
    </source>
</evidence>
<dbReference type="PANTHER" id="PTHR15711:SF32">
    <property type="entry name" value="RAP GTPASE ACTIVATING PROTEIN 1, ISOFORM H"/>
    <property type="match status" value="1"/>
</dbReference>
<dbReference type="PANTHER" id="PTHR15711">
    <property type="entry name" value="RAP GTPASE-ACTIVATING PROTEIN"/>
    <property type="match status" value="1"/>
</dbReference>
<keyword evidence="7" id="KW-1185">Reference proteome</keyword>
<dbReference type="Gene3D" id="6.10.140.210">
    <property type="match status" value="1"/>
</dbReference>
<dbReference type="Gene3D" id="3.40.50.11210">
    <property type="entry name" value="Rap/Ran-GAP"/>
    <property type="match status" value="1"/>
</dbReference>
<evidence type="ECO:0000313" key="7">
    <source>
        <dbReference type="Proteomes" id="UP000005239"/>
    </source>
</evidence>
<organism evidence="6 7">
    <name type="scientific">Pristionchus pacificus</name>
    <name type="common">Parasitic nematode worm</name>
    <dbReference type="NCBI Taxonomy" id="54126"/>
    <lineage>
        <taxon>Eukaryota</taxon>
        <taxon>Metazoa</taxon>
        <taxon>Ecdysozoa</taxon>
        <taxon>Nematoda</taxon>
        <taxon>Chromadorea</taxon>
        <taxon>Rhabditida</taxon>
        <taxon>Rhabditina</taxon>
        <taxon>Diplogasteromorpha</taxon>
        <taxon>Diplogasteroidea</taxon>
        <taxon>Neodiplogasteridae</taxon>
        <taxon>Pristionchus</taxon>
    </lineage>
</organism>
<dbReference type="FunFam" id="3.40.50.11210:FF:000002">
    <property type="entry name" value="Signal-induced proliferation-associated 1-like protein 1"/>
    <property type="match status" value="1"/>
</dbReference>
<dbReference type="InterPro" id="IPR000331">
    <property type="entry name" value="Rap/Ran_GAP_dom"/>
</dbReference>
<feature type="compositionally biased region" description="Low complexity" evidence="5">
    <location>
        <begin position="674"/>
        <end position="687"/>
    </location>
</feature>
<feature type="region of interest" description="Disordered" evidence="5">
    <location>
        <begin position="1"/>
        <end position="24"/>
    </location>
</feature>